<evidence type="ECO:0000313" key="2">
    <source>
        <dbReference type="EMBL" id="GIZ50077.1"/>
    </source>
</evidence>
<name>A0ABQ4PZ97_9BURK</name>
<accession>A0ABQ4PZ97</accession>
<dbReference type="InterPro" id="IPR007138">
    <property type="entry name" value="ABM_dom"/>
</dbReference>
<dbReference type="InterPro" id="IPR011008">
    <property type="entry name" value="Dimeric_a/b-barrel"/>
</dbReference>
<keyword evidence="3" id="KW-1185">Reference proteome</keyword>
<dbReference type="PANTHER" id="PTHR37811:SF2">
    <property type="entry name" value="ABM DOMAIN-CONTAINING PROTEIN"/>
    <property type="match status" value="1"/>
</dbReference>
<dbReference type="Gene3D" id="3.30.70.100">
    <property type="match status" value="1"/>
</dbReference>
<protein>
    <recommendedName>
        <fullName evidence="1">ABM domain-containing protein</fullName>
    </recommendedName>
</protein>
<dbReference type="PANTHER" id="PTHR37811">
    <property type="entry name" value="BLL5343 PROTEIN"/>
    <property type="match status" value="1"/>
</dbReference>
<evidence type="ECO:0000313" key="3">
    <source>
        <dbReference type="Proteomes" id="UP000887222"/>
    </source>
</evidence>
<proteinExistence type="predicted"/>
<dbReference type="EMBL" id="BPMK01000001">
    <property type="protein sequence ID" value="GIZ50077.1"/>
    <property type="molecule type" value="Genomic_DNA"/>
</dbReference>
<reference evidence="2 3" key="1">
    <citation type="journal article" date="2022" name="Int. J. Syst. Evol. Microbiol.">
        <title>Noviherbaspirillum aridicola sp. nov., isolated from an arid soil in Pakistan.</title>
        <authorList>
            <person name="Khan I.U."/>
            <person name="Saqib M."/>
            <person name="Amin A."/>
            <person name="Hussain F."/>
            <person name="Li L."/>
            <person name="Liu Y.H."/>
            <person name="Fang B.Z."/>
            <person name="Ahmed I."/>
            <person name="Li W.J."/>
        </authorList>
    </citation>
    <scope>NUCLEOTIDE SEQUENCE [LARGE SCALE GENOMIC DNA]</scope>
    <source>
        <strain evidence="2 3">NCCP-691</strain>
    </source>
</reference>
<gene>
    <name evidence="2" type="ORF">NCCP691_00910</name>
</gene>
<evidence type="ECO:0000259" key="1">
    <source>
        <dbReference type="PROSITE" id="PS51725"/>
    </source>
</evidence>
<feature type="domain" description="ABM" evidence="1">
    <location>
        <begin position="2"/>
        <end position="91"/>
    </location>
</feature>
<dbReference type="SUPFAM" id="SSF54909">
    <property type="entry name" value="Dimeric alpha+beta barrel"/>
    <property type="match status" value="1"/>
</dbReference>
<organism evidence="2 3">
    <name type="scientific">Noviherbaspirillum aridicola</name>
    <dbReference type="NCBI Taxonomy" id="2849687"/>
    <lineage>
        <taxon>Bacteria</taxon>
        <taxon>Pseudomonadati</taxon>
        <taxon>Pseudomonadota</taxon>
        <taxon>Betaproteobacteria</taxon>
        <taxon>Burkholderiales</taxon>
        <taxon>Oxalobacteraceae</taxon>
        <taxon>Noviherbaspirillum</taxon>
    </lineage>
</organism>
<dbReference type="Pfam" id="PF03992">
    <property type="entry name" value="ABM"/>
    <property type="match status" value="1"/>
</dbReference>
<sequence>MYAVVFEVLPSPEGMSRYLEIAAGLRPRLERIDGFVSVERFRCLDEPRWLLSLSFWRDEAALMQWRMHGEHRAAQAEGRQSVFDDYRLRVLRFGTDGGHGGRMLGLREHDGGIAAGDGRRFAGLADARRQVDLFETGDVPGVRWGEVIRDYGMYERAQAPQSFPPVAARTR</sequence>
<dbReference type="RefSeq" id="WP_220806267.1">
    <property type="nucleotide sequence ID" value="NZ_BPMK01000001.1"/>
</dbReference>
<comment type="caution">
    <text evidence="2">The sequence shown here is derived from an EMBL/GenBank/DDBJ whole genome shotgun (WGS) entry which is preliminary data.</text>
</comment>
<dbReference type="PROSITE" id="PS51725">
    <property type="entry name" value="ABM"/>
    <property type="match status" value="1"/>
</dbReference>
<dbReference type="InterPro" id="IPR052936">
    <property type="entry name" value="Jasmonate_Hydroxylase-like"/>
</dbReference>
<dbReference type="Proteomes" id="UP000887222">
    <property type="component" value="Unassembled WGS sequence"/>
</dbReference>